<reference evidence="2 3" key="1">
    <citation type="submission" date="2021-03" db="EMBL/GenBank/DDBJ databases">
        <authorList>
            <person name="King G.J."/>
            <person name="Bancroft I."/>
            <person name="Baten A."/>
            <person name="Bloomfield J."/>
            <person name="Borpatragohain P."/>
            <person name="He Z."/>
            <person name="Irish N."/>
            <person name="Irwin J."/>
            <person name="Liu K."/>
            <person name="Mauleon R.P."/>
            <person name="Moore J."/>
            <person name="Morris R."/>
            <person name="Ostergaard L."/>
            <person name="Wang B."/>
            <person name="Wells R."/>
        </authorList>
    </citation>
    <scope>NUCLEOTIDE SEQUENCE [LARGE SCALE GENOMIC DNA]</scope>
    <source>
        <strain evidence="2">R-o-18</strain>
        <tissue evidence="2">Leaf</tissue>
    </source>
</reference>
<name>A0ABQ7LKN1_BRACM</name>
<evidence type="ECO:0000256" key="1">
    <source>
        <dbReference type="SAM" id="MobiDB-lite"/>
    </source>
</evidence>
<protein>
    <submittedName>
        <fullName evidence="2">Uncharacterized protein</fullName>
    </submittedName>
</protein>
<comment type="caution">
    <text evidence="2">The sequence shown here is derived from an EMBL/GenBank/DDBJ whole genome shotgun (WGS) entry which is preliminary data.</text>
</comment>
<accession>A0ABQ7LKN1</accession>
<feature type="compositionally biased region" description="Basic and acidic residues" evidence="1">
    <location>
        <begin position="98"/>
        <end position="114"/>
    </location>
</feature>
<feature type="compositionally biased region" description="Polar residues" evidence="1">
    <location>
        <begin position="41"/>
        <end position="50"/>
    </location>
</feature>
<feature type="compositionally biased region" description="Polar residues" evidence="1">
    <location>
        <begin position="120"/>
        <end position="132"/>
    </location>
</feature>
<gene>
    <name evidence="2" type="primary">A09g518630.1_BraROA</name>
    <name evidence="2" type="ORF">IGI04_038590</name>
</gene>
<dbReference type="EMBL" id="JADBGQ010000008">
    <property type="protein sequence ID" value="KAG5387121.1"/>
    <property type="molecule type" value="Genomic_DNA"/>
</dbReference>
<evidence type="ECO:0000313" key="2">
    <source>
        <dbReference type="EMBL" id="KAG5387121.1"/>
    </source>
</evidence>
<feature type="region of interest" description="Disordered" evidence="1">
    <location>
        <begin position="41"/>
        <end position="68"/>
    </location>
</feature>
<evidence type="ECO:0000313" key="3">
    <source>
        <dbReference type="Proteomes" id="UP000823674"/>
    </source>
</evidence>
<keyword evidence="3" id="KW-1185">Reference proteome</keyword>
<sequence length="132" mass="14928">MGVIGYGCCWVWAKYGCGCFKPRKKNTQLNIPIWVWSNPTDRPTEVSSSGLGKRPESNIMSSYDHHSRLQQPIKEVGKSISEKLSNAVEYLHGERRTCLRTGRGEEHDRSEKNSIEPVRQTHSQGSSKKAKP</sequence>
<feature type="region of interest" description="Disordered" evidence="1">
    <location>
        <begin position="98"/>
        <end position="132"/>
    </location>
</feature>
<proteinExistence type="predicted"/>
<dbReference type="Proteomes" id="UP000823674">
    <property type="component" value="Chromosome A09"/>
</dbReference>
<organism evidence="2 3">
    <name type="scientific">Brassica rapa subsp. trilocularis</name>
    <dbReference type="NCBI Taxonomy" id="1813537"/>
    <lineage>
        <taxon>Eukaryota</taxon>
        <taxon>Viridiplantae</taxon>
        <taxon>Streptophyta</taxon>
        <taxon>Embryophyta</taxon>
        <taxon>Tracheophyta</taxon>
        <taxon>Spermatophyta</taxon>
        <taxon>Magnoliopsida</taxon>
        <taxon>eudicotyledons</taxon>
        <taxon>Gunneridae</taxon>
        <taxon>Pentapetalae</taxon>
        <taxon>rosids</taxon>
        <taxon>malvids</taxon>
        <taxon>Brassicales</taxon>
        <taxon>Brassicaceae</taxon>
        <taxon>Brassiceae</taxon>
        <taxon>Brassica</taxon>
    </lineage>
</organism>